<dbReference type="Proteomes" id="UP000663720">
    <property type="component" value="Chromosome"/>
</dbReference>
<dbReference type="PROSITE" id="PS51257">
    <property type="entry name" value="PROKAR_LIPOPROTEIN"/>
    <property type="match status" value="1"/>
</dbReference>
<evidence type="ECO:0000313" key="1">
    <source>
        <dbReference type="EMBL" id="QTA83128.1"/>
    </source>
</evidence>
<reference evidence="1" key="1">
    <citation type="journal article" date="2021" name="Microb. Physiol.">
        <title>Proteogenomic Insights into the Physiology of Marine, Sulfate-Reducing, Filamentous Desulfonema limicola and Desulfonema magnum.</title>
        <authorList>
            <person name="Schnaars V."/>
            <person name="Wohlbrand L."/>
            <person name="Scheve S."/>
            <person name="Hinrichs C."/>
            <person name="Reinhardt R."/>
            <person name="Rabus R."/>
        </authorList>
    </citation>
    <scope>NUCLEOTIDE SEQUENCE</scope>
    <source>
        <strain evidence="1">5ac10</strain>
    </source>
</reference>
<organism evidence="1 2">
    <name type="scientific">Desulfonema limicola</name>
    <dbReference type="NCBI Taxonomy" id="45656"/>
    <lineage>
        <taxon>Bacteria</taxon>
        <taxon>Pseudomonadati</taxon>
        <taxon>Thermodesulfobacteriota</taxon>
        <taxon>Desulfobacteria</taxon>
        <taxon>Desulfobacterales</taxon>
        <taxon>Desulfococcaceae</taxon>
        <taxon>Desulfonema</taxon>
    </lineage>
</organism>
<evidence type="ECO:0008006" key="3">
    <source>
        <dbReference type="Google" id="ProtNLM"/>
    </source>
</evidence>
<name>A0A975GJM8_9BACT</name>
<evidence type="ECO:0000313" key="2">
    <source>
        <dbReference type="Proteomes" id="UP000663720"/>
    </source>
</evidence>
<dbReference type="AlphaFoldDB" id="A0A975GJM8"/>
<proteinExistence type="predicted"/>
<dbReference type="KEGG" id="dli:dnl_55220"/>
<dbReference type="RefSeq" id="WP_207688960.1">
    <property type="nucleotide sequence ID" value="NZ_CP061799.1"/>
</dbReference>
<dbReference type="EMBL" id="CP061799">
    <property type="protein sequence ID" value="QTA83128.1"/>
    <property type="molecule type" value="Genomic_DNA"/>
</dbReference>
<sequence length="219" mass="25448">MIRYTQILSLILFTLFLSSCMRAGIDIIPSDLSSRDMQNLTQVEQEMLTGYTFETLIDEKILQAVKQMAKTLKPEYKGFHLGKYKLGFLEISDIDRKTVTKLHHYITEKTLTFSFLQPVFAKNLSIVERFLIEDILRELDFEHLYPPIVDQSLAQELGRIYHLDLIETGVTTETADFIDINLRMIETRRGRIVAVGSVKIEKTEPVRKWLDEMAARDAW</sequence>
<gene>
    <name evidence="1" type="ORF">dnl_55220</name>
</gene>
<dbReference type="Gene3D" id="3.40.50.10610">
    <property type="entry name" value="ABC-type transport auxiliary lipoprotein component"/>
    <property type="match status" value="1"/>
</dbReference>
<accession>A0A975GJM8</accession>
<protein>
    <recommendedName>
        <fullName evidence="3">FlgO domain-containing protein</fullName>
    </recommendedName>
</protein>
<keyword evidence="2" id="KW-1185">Reference proteome</keyword>